<feature type="chain" id="PRO_5009326388" description="Protein TsetseEP domain-containing protein" evidence="1">
    <location>
        <begin position="22"/>
        <end position="275"/>
    </location>
</feature>
<reference evidence="2" key="1">
    <citation type="submission" date="2020-05" db="UniProtKB">
        <authorList>
            <consortium name="EnsemblMetazoa"/>
        </authorList>
    </citation>
    <scope>IDENTIFICATION</scope>
    <source>
        <strain evidence="2">USDA</strain>
    </source>
</reference>
<dbReference type="VEuPathDB" id="VectorBase:SCAU006910"/>
<organism evidence="2 3">
    <name type="scientific">Stomoxys calcitrans</name>
    <name type="common">Stable fly</name>
    <name type="synonym">Conops calcitrans</name>
    <dbReference type="NCBI Taxonomy" id="35570"/>
    <lineage>
        <taxon>Eukaryota</taxon>
        <taxon>Metazoa</taxon>
        <taxon>Ecdysozoa</taxon>
        <taxon>Arthropoda</taxon>
        <taxon>Hexapoda</taxon>
        <taxon>Insecta</taxon>
        <taxon>Pterygota</taxon>
        <taxon>Neoptera</taxon>
        <taxon>Endopterygota</taxon>
        <taxon>Diptera</taxon>
        <taxon>Brachycera</taxon>
        <taxon>Muscomorpha</taxon>
        <taxon>Muscoidea</taxon>
        <taxon>Muscidae</taxon>
        <taxon>Stomoxys</taxon>
    </lineage>
</organism>
<dbReference type="EnsemblMetazoa" id="SCAU006910-RA">
    <property type="protein sequence ID" value="SCAU006910-PA"/>
    <property type="gene ID" value="SCAU006910"/>
</dbReference>
<sequence>MLKMICCKFLSLLLIAATAMAQDIFDNTTTHMDDYLTANRRNQNALLQDYDNQIANFKTFYLERVNIVNIQLNFLMDSLKEIDETLYTMELLGNWNKECITKYKSALPEEVATRVMMNVCITTANSFLPSLIKDLQETRRDLKKYFENNFEENVANCNNEACVSNVVSQTNMVMTESRRTFNKQMATSTHTANGYIITALDCSFKAQSNAVSLIASTKTLIDRCAQHADCIPKTGSFCENVDEISSYMVNSSKPTVPNPFYERSDNVTCVLWQIN</sequence>
<gene>
    <name evidence="2" type="primary">106093047</name>
</gene>
<keyword evidence="1" id="KW-0732">Signal</keyword>
<dbReference type="Proteomes" id="UP000095300">
    <property type="component" value="Unassembled WGS sequence"/>
</dbReference>
<keyword evidence="3" id="KW-1185">Reference proteome</keyword>
<evidence type="ECO:0000313" key="3">
    <source>
        <dbReference type="Proteomes" id="UP000095300"/>
    </source>
</evidence>
<name>A0A1I8PCT1_STOCA</name>
<accession>A0A1I8PCT1</accession>
<protein>
    <recommendedName>
        <fullName evidence="4">Protein TsetseEP domain-containing protein</fullName>
    </recommendedName>
</protein>
<evidence type="ECO:0000313" key="2">
    <source>
        <dbReference type="EnsemblMetazoa" id="SCAU006910-PA"/>
    </source>
</evidence>
<dbReference type="AlphaFoldDB" id="A0A1I8PCT1"/>
<evidence type="ECO:0008006" key="4">
    <source>
        <dbReference type="Google" id="ProtNLM"/>
    </source>
</evidence>
<proteinExistence type="predicted"/>
<dbReference type="KEGG" id="scac:106093047"/>
<evidence type="ECO:0000256" key="1">
    <source>
        <dbReference type="SAM" id="SignalP"/>
    </source>
</evidence>
<feature type="signal peptide" evidence="1">
    <location>
        <begin position="1"/>
        <end position="21"/>
    </location>
</feature>
<dbReference type="OrthoDB" id="7999179at2759"/>